<dbReference type="PANTHER" id="PTHR13847">
    <property type="entry name" value="SARCOSINE DEHYDROGENASE-RELATED"/>
    <property type="match status" value="1"/>
</dbReference>
<evidence type="ECO:0000313" key="3">
    <source>
        <dbReference type="Proteomes" id="UP000233618"/>
    </source>
</evidence>
<evidence type="ECO:0000313" key="2">
    <source>
        <dbReference type="EMBL" id="PKQ60647.1"/>
    </source>
</evidence>
<dbReference type="SUPFAM" id="SSF51905">
    <property type="entry name" value="FAD/NAD(P)-binding domain"/>
    <property type="match status" value="1"/>
</dbReference>
<evidence type="ECO:0000259" key="1">
    <source>
        <dbReference type="Pfam" id="PF01266"/>
    </source>
</evidence>
<dbReference type="Gene3D" id="3.50.50.60">
    <property type="entry name" value="FAD/NAD(P)-binding domain"/>
    <property type="match status" value="2"/>
</dbReference>
<dbReference type="GO" id="GO:0005737">
    <property type="term" value="C:cytoplasm"/>
    <property type="evidence" value="ECO:0007669"/>
    <property type="project" value="TreeGrafter"/>
</dbReference>
<reference evidence="2 3" key="1">
    <citation type="journal article" date="2017" name="Front. Microbiol.">
        <title>Labilibaculum manganireducens gen. nov., sp. nov. and Labilibaculum filiforme sp. nov., Novel Bacteroidetes Isolated from Subsurface Sediments of the Baltic Sea.</title>
        <authorList>
            <person name="Vandieken V."/>
            <person name="Marshall I.P."/>
            <person name="Niemann H."/>
            <person name="Engelen B."/>
            <person name="Cypionka H."/>
        </authorList>
    </citation>
    <scope>NUCLEOTIDE SEQUENCE [LARGE SCALE GENOMIC DNA]</scope>
    <source>
        <strain evidence="2 3">59.10-2M</strain>
    </source>
</reference>
<dbReference type="RefSeq" id="WP_101311763.1">
    <property type="nucleotide sequence ID" value="NZ_MVDE01000057.1"/>
</dbReference>
<keyword evidence="3" id="KW-1185">Reference proteome</keyword>
<dbReference type="InterPro" id="IPR006076">
    <property type="entry name" value="FAD-dep_OxRdtase"/>
</dbReference>
<comment type="caution">
    <text evidence="2">The sequence shown here is derived from an EMBL/GenBank/DDBJ whole genome shotgun (WGS) entry which is preliminary data.</text>
</comment>
<proteinExistence type="predicted"/>
<dbReference type="Gene3D" id="3.30.9.10">
    <property type="entry name" value="D-Amino Acid Oxidase, subunit A, domain 2"/>
    <property type="match status" value="1"/>
</dbReference>
<organism evidence="2 3">
    <name type="scientific">Labilibaculum manganireducens</name>
    <dbReference type="NCBI Taxonomy" id="1940525"/>
    <lineage>
        <taxon>Bacteria</taxon>
        <taxon>Pseudomonadati</taxon>
        <taxon>Bacteroidota</taxon>
        <taxon>Bacteroidia</taxon>
        <taxon>Marinilabiliales</taxon>
        <taxon>Marinifilaceae</taxon>
        <taxon>Labilibaculum</taxon>
    </lineage>
</organism>
<protein>
    <recommendedName>
        <fullName evidence="1">FAD dependent oxidoreductase domain-containing protein</fullName>
    </recommendedName>
</protein>
<feature type="domain" description="FAD dependent oxidoreductase" evidence="1">
    <location>
        <begin position="4"/>
        <end position="399"/>
    </location>
</feature>
<gene>
    <name evidence="2" type="ORF">BZG01_20710</name>
</gene>
<dbReference type="SUPFAM" id="SSF54373">
    <property type="entry name" value="FAD-linked reductases, C-terminal domain"/>
    <property type="match status" value="1"/>
</dbReference>
<sequence length="416" mass="45638">MAKKILIVGAGTIGLHCAYYLIRNGHEVEVIDAVAENDHSGCSYGNCGLIVPSHFIPIASPAMLKSGFTMLFDTKSPVHLPLLANVKNTPWFLKFMTSANSGHVNRVMPALLQLNVESRQLYADIVEEQAVDVGFEKKGLLMMASTQKGLEEELELAHIANRLGISTREIDDSALRKMEPDVQFNVEGAVLYESDGHLNPQKYMLWLKTYLLKQGVVFHHNSKVCKFDLFKGKITGVHTREAMFTADEIVLAAGVFSSALAKMIGVNLPLIAGKGYSMDVPTPKWNLNTPLILSEAKIAVTPMNGGIRLGSGMEFNGKPGQVRHKRVQAMLNRTAGAIQSFEQPGIEELNIWEGLRPVSYDGLPYIGRPRNIQNLIVAAGHAMMGMSLAPVTGKIVSELIEGQKPEFAMELLHPNR</sequence>
<dbReference type="EMBL" id="MVDE01000057">
    <property type="protein sequence ID" value="PKQ60647.1"/>
    <property type="molecule type" value="Genomic_DNA"/>
</dbReference>
<dbReference type="InterPro" id="IPR036188">
    <property type="entry name" value="FAD/NAD-bd_sf"/>
</dbReference>
<accession>A0A2N3HRJ1</accession>
<name>A0A2N3HRJ1_9BACT</name>
<dbReference type="AlphaFoldDB" id="A0A2N3HRJ1"/>
<dbReference type="Proteomes" id="UP000233618">
    <property type="component" value="Unassembled WGS sequence"/>
</dbReference>
<dbReference type="Pfam" id="PF01266">
    <property type="entry name" value="DAO"/>
    <property type="match status" value="1"/>
</dbReference>